<evidence type="ECO:0000256" key="7">
    <source>
        <dbReference type="ARBA" id="ARBA00022842"/>
    </source>
</evidence>
<dbReference type="eggNOG" id="COG0142">
    <property type="taxonomic scope" value="Bacteria"/>
</dbReference>
<evidence type="ECO:0000256" key="6">
    <source>
        <dbReference type="ARBA" id="ARBA00022723"/>
    </source>
</evidence>
<evidence type="ECO:0000256" key="12">
    <source>
        <dbReference type="RuleBase" id="RU004466"/>
    </source>
</evidence>
<evidence type="ECO:0000256" key="10">
    <source>
        <dbReference type="ARBA" id="ARBA00032873"/>
    </source>
</evidence>
<evidence type="ECO:0000256" key="9">
    <source>
        <dbReference type="ARBA" id="ARBA00032380"/>
    </source>
</evidence>
<organism evidence="13 14">
    <name type="scientific">Weissella oryzae (strain DSM 25784 / JCM 18191 / LMG 30913 / SG25)</name>
    <dbReference type="NCBI Taxonomy" id="1329250"/>
    <lineage>
        <taxon>Bacteria</taxon>
        <taxon>Bacillati</taxon>
        <taxon>Bacillota</taxon>
        <taxon>Bacilli</taxon>
        <taxon>Lactobacillales</taxon>
        <taxon>Lactobacillaceae</taxon>
        <taxon>Weissella</taxon>
    </lineage>
</organism>
<accession>A0A069CVC3</accession>
<dbReference type="Proteomes" id="UP000030643">
    <property type="component" value="Unassembled WGS sequence"/>
</dbReference>
<gene>
    <name evidence="13" type="primary">ispA</name>
    <name evidence="13" type="ORF">WOSG25_091230</name>
</gene>
<dbReference type="FunFam" id="1.10.600.10:FF:000001">
    <property type="entry name" value="Geranylgeranyl diphosphate synthase"/>
    <property type="match status" value="1"/>
</dbReference>
<dbReference type="EC" id="2.5.1.10" evidence="3"/>
<comment type="cofactor">
    <cofactor evidence="1">
        <name>Mg(2+)</name>
        <dbReference type="ChEBI" id="CHEBI:18420"/>
    </cofactor>
</comment>
<dbReference type="RefSeq" id="WP_027699398.1">
    <property type="nucleotide sequence ID" value="NZ_DF820492.1"/>
</dbReference>
<evidence type="ECO:0000256" key="2">
    <source>
        <dbReference type="ARBA" id="ARBA00006706"/>
    </source>
</evidence>
<keyword evidence="14" id="KW-1185">Reference proteome</keyword>
<dbReference type="InterPro" id="IPR000092">
    <property type="entry name" value="Polyprenyl_synt"/>
</dbReference>
<reference evidence="14" key="1">
    <citation type="journal article" date="2014" name="Genome Announc.">
        <title>Draft genome sequence of Weissella oryzae SG25T, isolated from fermented rice grains.</title>
        <authorList>
            <person name="Tanizawa Y."/>
            <person name="Fujisawa T."/>
            <person name="Mochizuki T."/>
            <person name="Kaminuma E."/>
            <person name="Suzuki Y."/>
            <person name="Nakamura Y."/>
            <person name="Tohno M."/>
        </authorList>
    </citation>
    <scope>NUCLEOTIDE SEQUENCE [LARGE SCALE GENOMIC DNA]</scope>
    <source>
        <strain evidence="14">DSM 25784 / JCM 18191 / LMG 30913 / SG25</strain>
    </source>
</reference>
<evidence type="ECO:0000256" key="3">
    <source>
        <dbReference type="ARBA" id="ARBA00012439"/>
    </source>
</evidence>
<dbReference type="GO" id="GO:0046872">
    <property type="term" value="F:metal ion binding"/>
    <property type="evidence" value="ECO:0007669"/>
    <property type="project" value="UniProtKB-KW"/>
</dbReference>
<dbReference type="STRING" id="1329250.WOSG25_091230"/>
<evidence type="ECO:0000256" key="4">
    <source>
        <dbReference type="ARBA" id="ARBA00015100"/>
    </source>
</evidence>
<dbReference type="SFLD" id="SFLDS00005">
    <property type="entry name" value="Isoprenoid_Synthase_Type_I"/>
    <property type="match status" value="1"/>
</dbReference>
<name>A0A069CVC3_WEIOS</name>
<evidence type="ECO:0000256" key="5">
    <source>
        <dbReference type="ARBA" id="ARBA00022679"/>
    </source>
</evidence>
<sequence length="286" mass="31278">MRLAEYAKIVQPEIEQFLMTEFAKLDSNNQLIAAMDYALMTGGKRLRPLLTLAVAETFGQKRAMIIKNASAVELMHTYSLIHDDLPAMDNDTLRRGKPTVHLKFGEDVAILAGDALQPLAFEWVLAGEQISAESKLELSRLLAKAAGANGMVAGQILDMEMTKATKTELATVRKLHNLKTGALIAYAVQAGGILAGVNQEIQQALWQFGLKYGLAFQIKDDIDDLIQDGDEDKQAYPTLLGLAGAQKALRKEVTDAQGLLKEIGEKAGVDIALLLSFLDYFDEMVK</sequence>
<comment type="catalytic activity">
    <reaction evidence="11">
        <text>isopentenyl diphosphate + (2E)-geranyl diphosphate = (2E,6E)-farnesyl diphosphate + diphosphate</text>
        <dbReference type="Rhea" id="RHEA:19361"/>
        <dbReference type="ChEBI" id="CHEBI:33019"/>
        <dbReference type="ChEBI" id="CHEBI:58057"/>
        <dbReference type="ChEBI" id="CHEBI:128769"/>
        <dbReference type="ChEBI" id="CHEBI:175763"/>
        <dbReference type="EC" id="2.5.1.10"/>
    </reaction>
</comment>
<dbReference type="PANTHER" id="PTHR43281:SF1">
    <property type="entry name" value="FARNESYL DIPHOSPHATE SYNTHASE"/>
    <property type="match status" value="1"/>
</dbReference>
<keyword evidence="7" id="KW-0460">Magnesium</keyword>
<dbReference type="GO" id="GO:0004337">
    <property type="term" value="F:(2E,6E)-farnesyl diphosphate synthase activity"/>
    <property type="evidence" value="ECO:0007669"/>
    <property type="project" value="UniProtKB-EC"/>
</dbReference>
<dbReference type="GO" id="GO:0005737">
    <property type="term" value="C:cytoplasm"/>
    <property type="evidence" value="ECO:0007669"/>
    <property type="project" value="UniProtKB-ARBA"/>
</dbReference>
<evidence type="ECO:0000256" key="8">
    <source>
        <dbReference type="ARBA" id="ARBA00023229"/>
    </source>
</evidence>
<dbReference type="PANTHER" id="PTHR43281">
    <property type="entry name" value="FARNESYL DIPHOSPHATE SYNTHASE"/>
    <property type="match status" value="1"/>
</dbReference>
<dbReference type="EMBL" id="DF820492">
    <property type="protein sequence ID" value="GAK31424.1"/>
    <property type="molecule type" value="Genomic_DNA"/>
</dbReference>
<keyword evidence="5 12" id="KW-0808">Transferase</keyword>
<dbReference type="InterPro" id="IPR008949">
    <property type="entry name" value="Isoprenoid_synthase_dom_sf"/>
</dbReference>
<keyword evidence="8" id="KW-0414">Isoprene biosynthesis</keyword>
<proteinExistence type="inferred from homology"/>
<dbReference type="PROSITE" id="PS00723">
    <property type="entry name" value="POLYPRENYL_SYNTHASE_1"/>
    <property type="match status" value="1"/>
</dbReference>
<evidence type="ECO:0000313" key="14">
    <source>
        <dbReference type="Proteomes" id="UP000030643"/>
    </source>
</evidence>
<protein>
    <recommendedName>
        <fullName evidence="4">Farnesyl diphosphate synthase</fullName>
        <ecNumber evidence="3">2.5.1.10</ecNumber>
    </recommendedName>
    <alternativeName>
        <fullName evidence="10">(2E,6E)-farnesyl diphosphate synthase</fullName>
    </alternativeName>
    <alternativeName>
        <fullName evidence="9">Geranyltranstransferase</fullName>
    </alternativeName>
</protein>
<dbReference type="GO" id="GO:0016114">
    <property type="term" value="P:terpenoid biosynthetic process"/>
    <property type="evidence" value="ECO:0007669"/>
    <property type="project" value="UniProtKB-ARBA"/>
</dbReference>
<dbReference type="AlphaFoldDB" id="A0A069CVC3"/>
<evidence type="ECO:0000256" key="1">
    <source>
        <dbReference type="ARBA" id="ARBA00001946"/>
    </source>
</evidence>
<dbReference type="CDD" id="cd00685">
    <property type="entry name" value="Trans_IPPS_HT"/>
    <property type="match status" value="1"/>
</dbReference>
<dbReference type="PROSITE" id="PS00444">
    <property type="entry name" value="POLYPRENYL_SYNTHASE_2"/>
    <property type="match status" value="1"/>
</dbReference>
<dbReference type="SFLD" id="SFLDG01017">
    <property type="entry name" value="Polyprenyl_Transferase_Like"/>
    <property type="match status" value="1"/>
</dbReference>
<keyword evidence="6" id="KW-0479">Metal-binding</keyword>
<dbReference type="OrthoDB" id="9805316at2"/>
<evidence type="ECO:0000256" key="11">
    <source>
        <dbReference type="ARBA" id="ARBA00049399"/>
    </source>
</evidence>
<dbReference type="NCBIfam" id="NF045485">
    <property type="entry name" value="FPPsyn"/>
    <property type="match status" value="1"/>
</dbReference>
<dbReference type="InterPro" id="IPR033749">
    <property type="entry name" value="Polyprenyl_synt_CS"/>
</dbReference>
<dbReference type="Gene3D" id="1.10.600.10">
    <property type="entry name" value="Farnesyl Diphosphate Synthase"/>
    <property type="match status" value="1"/>
</dbReference>
<comment type="similarity">
    <text evidence="2 12">Belongs to the FPP/GGPP synthase family.</text>
</comment>
<dbReference type="SUPFAM" id="SSF48576">
    <property type="entry name" value="Terpenoid synthases"/>
    <property type="match status" value="1"/>
</dbReference>
<dbReference type="Pfam" id="PF00348">
    <property type="entry name" value="polyprenyl_synt"/>
    <property type="match status" value="1"/>
</dbReference>
<evidence type="ECO:0000313" key="13">
    <source>
        <dbReference type="EMBL" id="GAK31424.1"/>
    </source>
</evidence>
<dbReference type="InterPro" id="IPR053378">
    <property type="entry name" value="Prenyl_diphosphate_synthase"/>
</dbReference>